<gene>
    <name evidence="1" type="ORF">EVAR_17145_1</name>
</gene>
<accession>A0A4C1ULU7</accession>
<evidence type="ECO:0000313" key="2">
    <source>
        <dbReference type="Proteomes" id="UP000299102"/>
    </source>
</evidence>
<proteinExistence type="predicted"/>
<dbReference type="Proteomes" id="UP000299102">
    <property type="component" value="Unassembled WGS sequence"/>
</dbReference>
<comment type="caution">
    <text evidence="1">The sequence shown here is derived from an EMBL/GenBank/DDBJ whole genome shotgun (WGS) entry which is preliminary data.</text>
</comment>
<dbReference type="EMBL" id="BGZK01000193">
    <property type="protein sequence ID" value="GBP27443.1"/>
    <property type="molecule type" value="Genomic_DNA"/>
</dbReference>
<organism evidence="1 2">
    <name type="scientific">Eumeta variegata</name>
    <name type="common">Bagworm moth</name>
    <name type="synonym">Eumeta japonica</name>
    <dbReference type="NCBI Taxonomy" id="151549"/>
    <lineage>
        <taxon>Eukaryota</taxon>
        <taxon>Metazoa</taxon>
        <taxon>Ecdysozoa</taxon>
        <taxon>Arthropoda</taxon>
        <taxon>Hexapoda</taxon>
        <taxon>Insecta</taxon>
        <taxon>Pterygota</taxon>
        <taxon>Neoptera</taxon>
        <taxon>Endopterygota</taxon>
        <taxon>Lepidoptera</taxon>
        <taxon>Glossata</taxon>
        <taxon>Ditrysia</taxon>
        <taxon>Tineoidea</taxon>
        <taxon>Psychidae</taxon>
        <taxon>Oiketicinae</taxon>
        <taxon>Eumeta</taxon>
    </lineage>
</organism>
<evidence type="ECO:0000313" key="1">
    <source>
        <dbReference type="EMBL" id="GBP27443.1"/>
    </source>
</evidence>
<protein>
    <submittedName>
        <fullName evidence="1">Uncharacterized protein</fullName>
    </submittedName>
</protein>
<name>A0A4C1ULU7_EUMVA</name>
<sequence>MEFGQRAGTCLPCLLSAFPKYLTFVRGKRTDEPSESKWSSPVMNTRNPRGVINALLAFWEGYLMEGESG</sequence>
<keyword evidence="2" id="KW-1185">Reference proteome</keyword>
<reference evidence="1 2" key="1">
    <citation type="journal article" date="2019" name="Commun. Biol.">
        <title>The bagworm genome reveals a unique fibroin gene that provides high tensile strength.</title>
        <authorList>
            <person name="Kono N."/>
            <person name="Nakamura H."/>
            <person name="Ohtoshi R."/>
            <person name="Tomita M."/>
            <person name="Numata K."/>
            <person name="Arakawa K."/>
        </authorList>
    </citation>
    <scope>NUCLEOTIDE SEQUENCE [LARGE SCALE GENOMIC DNA]</scope>
</reference>
<dbReference type="AlphaFoldDB" id="A0A4C1ULU7"/>